<protein>
    <submittedName>
        <fullName evidence="1">GC5</fullName>
    </submittedName>
</protein>
<evidence type="ECO:0000313" key="1">
    <source>
        <dbReference type="EMBL" id="JAD76366.1"/>
    </source>
</evidence>
<organism evidence="1">
    <name type="scientific">Arundo donax</name>
    <name type="common">Giant reed</name>
    <name type="synonym">Donax arundinaceus</name>
    <dbReference type="NCBI Taxonomy" id="35708"/>
    <lineage>
        <taxon>Eukaryota</taxon>
        <taxon>Viridiplantae</taxon>
        <taxon>Streptophyta</taxon>
        <taxon>Embryophyta</taxon>
        <taxon>Tracheophyta</taxon>
        <taxon>Spermatophyta</taxon>
        <taxon>Magnoliopsida</taxon>
        <taxon>Liliopsida</taxon>
        <taxon>Poales</taxon>
        <taxon>Poaceae</taxon>
        <taxon>PACMAD clade</taxon>
        <taxon>Arundinoideae</taxon>
        <taxon>Arundineae</taxon>
        <taxon>Arundo</taxon>
    </lineage>
</organism>
<dbReference type="EMBL" id="GBRH01221529">
    <property type="protein sequence ID" value="JAD76366.1"/>
    <property type="molecule type" value="Transcribed_RNA"/>
</dbReference>
<dbReference type="AlphaFoldDB" id="A0A0A9CL97"/>
<reference evidence="1" key="1">
    <citation type="submission" date="2014-09" db="EMBL/GenBank/DDBJ databases">
        <authorList>
            <person name="Magalhaes I.L.F."/>
            <person name="Oliveira U."/>
            <person name="Santos F.R."/>
            <person name="Vidigal T.H.D.A."/>
            <person name="Brescovit A.D."/>
            <person name="Santos A.J."/>
        </authorList>
    </citation>
    <scope>NUCLEOTIDE SEQUENCE</scope>
    <source>
        <tissue evidence="1">Shoot tissue taken approximately 20 cm above the soil surface</tissue>
    </source>
</reference>
<proteinExistence type="predicted"/>
<accession>A0A0A9CL97</accession>
<name>A0A0A9CL97_ARUDO</name>
<sequence length="94" mass="11011">MLQQQKKRVMAPLSHLLLRGMSLRYQNHCSHQHILQHQKKIIVAPLRPLVLLGRKTRISKIANILVLTMKLYQVSLESPPWTHLMVDHLLRLPN</sequence>
<reference evidence="1" key="2">
    <citation type="journal article" date="2015" name="Data Brief">
        <title>Shoot transcriptome of the giant reed, Arundo donax.</title>
        <authorList>
            <person name="Barrero R.A."/>
            <person name="Guerrero F.D."/>
            <person name="Moolhuijzen P."/>
            <person name="Goolsby J.A."/>
            <person name="Tidwell J."/>
            <person name="Bellgard S.E."/>
            <person name="Bellgard M.I."/>
        </authorList>
    </citation>
    <scope>NUCLEOTIDE SEQUENCE</scope>
    <source>
        <tissue evidence="1">Shoot tissue taken approximately 20 cm above the soil surface</tissue>
    </source>
</reference>